<dbReference type="InterPro" id="IPR008928">
    <property type="entry name" value="6-hairpin_glycosidase_sf"/>
</dbReference>
<keyword evidence="4" id="KW-0112">Calmodulin-binding</keyword>
<evidence type="ECO:0000256" key="2">
    <source>
        <dbReference type="ARBA" id="ARBA00007128"/>
    </source>
</evidence>
<comment type="pathway">
    <text evidence="1">Glycan biosynthesis; glycogen metabolism.</text>
</comment>
<dbReference type="Gene3D" id="1.50.10.10">
    <property type="match status" value="1"/>
</dbReference>
<keyword evidence="3" id="KW-0321">Glycogen metabolism</keyword>
<evidence type="ECO:0000313" key="9">
    <source>
        <dbReference type="Proteomes" id="UP001168380"/>
    </source>
</evidence>
<dbReference type="InterPro" id="IPR045583">
    <property type="entry name" value="KPBA/B_C"/>
</dbReference>
<dbReference type="EMBL" id="JAULRT010000052">
    <property type="protein sequence ID" value="MDO3382350.1"/>
    <property type="molecule type" value="Genomic_DNA"/>
</dbReference>
<dbReference type="RefSeq" id="WP_302712553.1">
    <property type="nucleotide sequence ID" value="NZ_JAULRT010000052.1"/>
</dbReference>
<dbReference type="PANTHER" id="PTHR10749:SF8">
    <property type="entry name" value="PHOSPHORYLASE B KINASE REGULATORY SUBUNIT BETA"/>
    <property type="match status" value="1"/>
</dbReference>
<keyword evidence="5" id="KW-0119">Carbohydrate metabolism</keyword>
<dbReference type="InterPro" id="IPR011613">
    <property type="entry name" value="GH15-like"/>
</dbReference>
<dbReference type="Pfam" id="PF00723">
    <property type="entry name" value="Glyco_hydro_15"/>
    <property type="match status" value="1"/>
</dbReference>
<keyword evidence="8" id="KW-0378">Hydrolase</keyword>
<feature type="domain" description="GH15-like" evidence="6">
    <location>
        <begin position="8"/>
        <end position="794"/>
    </location>
</feature>
<evidence type="ECO:0000259" key="6">
    <source>
        <dbReference type="Pfam" id="PF00723"/>
    </source>
</evidence>
<reference evidence="8" key="1">
    <citation type="submission" date="2023-07" db="EMBL/GenBank/DDBJ databases">
        <title>Gilvimarinus algae sp. nov., isolated from the surface of Kelp.</title>
        <authorList>
            <person name="Sun Y.Y."/>
            <person name="Gong Y."/>
            <person name="Du Z.J."/>
        </authorList>
    </citation>
    <scope>NUCLEOTIDE SEQUENCE</scope>
    <source>
        <strain evidence="8">SDUM040014</strain>
    </source>
</reference>
<gene>
    <name evidence="8" type="ORF">QWI16_09195</name>
</gene>
<dbReference type="InterPro" id="IPR012341">
    <property type="entry name" value="6hp_glycosidase-like_sf"/>
</dbReference>
<name>A0ABT8TEG4_9GAMM</name>
<dbReference type="PANTHER" id="PTHR10749">
    <property type="entry name" value="PHOSPHORYLASE B KINASE REGULATORY SUBUNIT"/>
    <property type="match status" value="1"/>
</dbReference>
<evidence type="ECO:0000256" key="4">
    <source>
        <dbReference type="ARBA" id="ARBA00022860"/>
    </source>
</evidence>
<dbReference type="InterPro" id="IPR008734">
    <property type="entry name" value="PHK_A/B_su"/>
</dbReference>
<evidence type="ECO:0000256" key="1">
    <source>
        <dbReference type="ARBA" id="ARBA00005131"/>
    </source>
</evidence>
<organism evidence="8 9">
    <name type="scientific">Gilvimarinus algae</name>
    <dbReference type="NCBI Taxonomy" id="3058037"/>
    <lineage>
        <taxon>Bacteria</taxon>
        <taxon>Pseudomonadati</taxon>
        <taxon>Pseudomonadota</taxon>
        <taxon>Gammaproteobacteria</taxon>
        <taxon>Cellvibrionales</taxon>
        <taxon>Cellvibrionaceae</taxon>
        <taxon>Gilvimarinus</taxon>
    </lineage>
</organism>
<protein>
    <submittedName>
        <fullName evidence="8">Glycoside hydrolase family 15 protein</fullName>
    </submittedName>
</protein>
<comment type="similarity">
    <text evidence="2">Belongs to the phosphorylase b kinase regulatory chain family.</text>
</comment>
<evidence type="ECO:0000313" key="8">
    <source>
        <dbReference type="EMBL" id="MDO3382350.1"/>
    </source>
</evidence>
<dbReference type="Proteomes" id="UP001168380">
    <property type="component" value="Unassembled WGS sequence"/>
</dbReference>
<feature type="domain" description="Phosphorylase b kinase regulatory subunit alpha/beta C-terminal" evidence="7">
    <location>
        <begin position="816"/>
        <end position="986"/>
    </location>
</feature>
<sequence length="1035" mass="115946">MKRKNDTLERIYQEVKTVILSRQHPVTGLLPASTAITNHGDYTDAWVRDNVYSIICVWALARGMARAGQKNRQDLLEQATIKLMRGLLQSMMRQANKVERFKHTLAPGDALHAKYDTASGLPVVADDAWGHLQIDATSIFLLMLAQMSASGLRIVCTSSEVDFVQNLVYYISSAYRTPDFGIWERGNKINNGLTEINASSVGMAKAALQALDGLNLFGPDASKRAVIHVMPDAVSLARNTLGALLPRESLSKEVDSALLSIIGFPAFAVGRAELLTKTRDTILSKLGGNWGCKRFLWDGHQTVIEESSRLYYEHSELAGFEHIESEWPLFYCFLYLNALFDELDTTASHYRRKIESLMVTRDGIGLIPELYYLPQEHIAAEKKNPRSQPRLPNDNIPLVWAQSLFYTGLLLDEGYITTEDLDPLYIRRRSTRFTQSQIALVVLAENEQVKTTLSQNGVIAESLEDIKPIAVLTAPHLVEAFTCVGANESLGLSGRPRRRLQSLSTSHTYRINNKTCLCLSWLQSEANDYRLFDAAFISELLISEINHIRKHWTDPEVAVFTLKINANICAIPNADVLFKTLKDLQLRNTHEHVGNASASLAIRASRTTKLVLPEFSVVPLKTSYTPIHHLPSIEPEQLCDPFAELLDKIKHSRDPKVLAAAFARALSPGELNRDCGKEKKIPAEEILRDIYRYAQQTNHWVLCRLCFAYLDHGHNDLADSMTLLAARHLKLAIGEDTDSELVIDSGLSNQEILDGLDHVFSDPLERALAQEVIITVGALLRTQPYLFEGLRSIQLHNFMLLCSHYTDEGEGLTPIQWLASQSPSYLYKRLRKVFDSQRKVFSQGVDHSFHLGNEQSTLLAGSDAIAANAVDADWFEWRLARGFITRFDDKFLTAIWRSLASAKTLVFGDSNSEGYRIDCELVRSSMTPGEESFAQLIDQLTQSLHPSYYKSAVVEALLCFTLFCKQHPKVFFSEPVVFSRLLEDAASHWARENGKAEGGGRNIDQLLQQSPRALQDAVLTVLADYAGQKEPQTTA</sequence>
<evidence type="ECO:0000259" key="7">
    <source>
        <dbReference type="Pfam" id="PF19292"/>
    </source>
</evidence>
<dbReference type="Pfam" id="PF19292">
    <property type="entry name" value="KPBB_C"/>
    <property type="match status" value="1"/>
</dbReference>
<dbReference type="GO" id="GO:0016787">
    <property type="term" value="F:hydrolase activity"/>
    <property type="evidence" value="ECO:0007669"/>
    <property type="project" value="UniProtKB-KW"/>
</dbReference>
<comment type="caution">
    <text evidence="8">The sequence shown here is derived from an EMBL/GenBank/DDBJ whole genome shotgun (WGS) entry which is preliminary data.</text>
</comment>
<accession>A0ABT8TEG4</accession>
<dbReference type="SUPFAM" id="SSF48208">
    <property type="entry name" value="Six-hairpin glycosidases"/>
    <property type="match status" value="1"/>
</dbReference>
<keyword evidence="9" id="KW-1185">Reference proteome</keyword>
<evidence type="ECO:0000256" key="3">
    <source>
        <dbReference type="ARBA" id="ARBA00022600"/>
    </source>
</evidence>
<proteinExistence type="inferred from homology"/>
<evidence type="ECO:0000256" key="5">
    <source>
        <dbReference type="ARBA" id="ARBA00023277"/>
    </source>
</evidence>